<dbReference type="AlphaFoldDB" id="A0A2M9YIK3"/>
<evidence type="ECO:0000313" key="4">
    <source>
        <dbReference type="Proteomes" id="UP000232149"/>
    </source>
</evidence>
<organism evidence="2 5">
    <name type="scientific">Leptospira adleri</name>
    <dbReference type="NCBI Taxonomy" id="2023186"/>
    <lineage>
        <taxon>Bacteria</taxon>
        <taxon>Pseudomonadati</taxon>
        <taxon>Spirochaetota</taxon>
        <taxon>Spirochaetia</taxon>
        <taxon>Leptospirales</taxon>
        <taxon>Leptospiraceae</taxon>
        <taxon>Leptospira</taxon>
    </lineage>
</organism>
<keyword evidence="4" id="KW-1185">Reference proteome</keyword>
<gene>
    <name evidence="3" type="ORF">CH376_18450</name>
    <name evidence="2" type="ORF">CH380_20445</name>
</gene>
<dbReference type="Proteomes" id="UP000232149">
    <property type="component" value="Unassembled WGS sequence"/>
</dbReference>
<reference evidence="4 5" key="1">
    <citation type="submission" date="2017-07" db="EMBL/GenBank/DDBJ databases">
        <title>Leptospira spp. isolated from tropical soils.</title>
        <authorList>
            <person name="Thibeaux R."/>
            <person name="Iraola G."/>
            <person name="Ferres I."/>
            <person name="Bierque E."/>
            <person name="Girault D."/>
            <person name="Soupe-Gilbert M.-E."/>
            <person name="Picardeau M."/>
            <person name="Goarant C."/>
        </authorList>
    </citation>
    <scope>NUCLEOTIDE SEQUENCE [LARGE SCALE GENOMIC DNA]</scope>
    <source>
        <strain evidence="2 5">FH2-B-C1</strain>
        <strain evidence="3 4">FH2-B-D1</strain>
    </source>
</reference>
<name>A0A2M9YIK3_9LEPT</name>
<dbReference type="EMBL" id="NPDU01000062">
    <property type="protein sequence ID" value="PJZ60434.1"/>
    <property type="molecule type" value="Genomic_DNA"/>
</dbReference>
<dbReference type="EMBL" id="NPDV01000026">
    <property type="protein sequence ID" value="PJZ51372.1"/>
    <property type="molecule type" value="Genomic_DNA"/>
</dbReference>
<accession>A0A2M9YIK3</accession>
<comment type="caution">
    <text evidence="2">The sequence shown here is derived from an EMBL/GenBank/DDBJ whole genome shotgun (WGS) entry which is preliminary data.</text>
</comment>
<evidence type="ECO:0000313" key="2">
    <source>
        <dbReference type="EMBL" id="PJZ51372.1"/>
    </source>
</evidence>
<feature type="region of interest" description="Disordered" evidence="1">
    <location>
        <begin position="162"/>
        <end position="196"/>
    </location>
</feature>
<dbReference type="Proteomes" id="UP000232188">
    <property type="component" value="Unassembled WGS sequence"/>
</dbReference>
<proteinExistence type="predicted"/>
<evidence type="ECO:0000256" key="1">
    <source>
        <dbReference type="SAM" id="MobiDB-lite"/>
    </source>
</evidence>
<sequence>MSGTEKKIIEQNSHGEYELTAYGEFLSYFHTHIQLFNGLISGKKIPPTEQEALKQKIRSYIVNNIQKTEQFFDHLPKFAEYLGVSQTELSAFMNKNFMNTHAGIKNKLIEQEKTNAGKPRKKKYARISEEIVENFGTLVPPGKRFIGMEGYVVLRDDATGKDVEPSASSFGEAPKADAPGAPKRPVAPPPPLKKGPETLILTEIVDKFGSDFSGKPLVLQKEELDEDDSPAPVSVSGGDELLSDVEDLQFGGFDEPSFVEEEPEAPSEPPVIIPFSKYMESVNRVRQFQKDGQADAYKKWVMTLPPELSSLVQLHSYVLKEMKNEPVDWNSILSSISSRIGLKESRLWKVLELTRTFADLRAGLERSFVASRSAGPGMEELVKKAWPHILKLFEEYPDTTSLRQKMDQLFTRIPDATQRKKLSDLFLPIVQKLS</sequence>
<evidence type="ECO:0000313" key="3">
    <source>
        <dbReference type="EMBL" id="PJZ60434.1"/>
    </source>
</evidence>
<dbReference type="RefSeq" id="WP_100787622.1">
    <property type="nucleotide sequence ID" value="NZ_NPDU01000062.1"/>
</dbReference>
<evidence type="ECO:0000313" key="5">
    <source>
        <dbReference type="Proteomes" id="UP000232188"/>
    </source>
</evidence>
<protein>
    <submittedName>
        <fullName evidence="2">Uncharacterized protein</fullName>
    </submittedName>
</protein>